<comment type="caution">
    <text evidence="2">The sequence shown here is derived from an EMBL/GenBank/DDBJ whole genome shotgun (WGS) entry which is preliminary data.</text>
</comment>
<accession>A0ABR4M1A9</accession>
<gene>
    <name evidence="2" type="ORF">BJX67DRAFT_330570</name>
</gene>
<keyword evidence="3" id="KW-1185">Reference proteome</keyword>
<dbReference type="EMBL" id="JBFXLQ010000009">
    <property type="protein sequence ID" value="KAL2869398.1"/>
    <property type="molecule type" value="Genomic_DNA"/>
</dbReference>
<name>A0ABR4M1A9_9EURO</name>
<dbReference type="Proteomes" id="UP001610432">
    <property type="component" value="Unassembled WGS sequence"/>
</dbReference>
<feature type="region of interest" description="Disordered" evidence="1">
    <location>
        <begin position="181"/>
        <end position="217"/>
    </location>
</feature>
<protein>
    <submittedName>
        <fullName evidence="2">Uncharacterized protein</fullName>
    </submittedName>
</protein>
<feature type="compositionally biased region" description="Basic residues" evidence="1">
    <location>
        <begin position="99"/>
        <end position="112"/>
    </location>
</feature>
<organism evidence="2 3">
    <name type="scientific">Aspergillus lucknowensis</name>
    <dbReference type="NCBI Taxonomy" id="176173"/>
    <lineage>
        <taxon>Eukaryota</taxon>
        <taxon>Fungi</taxon>
        <taxon>Dikarya</taxon>
        <taxon>Ascomycota</taxon>
        <taxon>Pezizomycotina</taxon>
        <taxon>Eurotiomycetes</taxon>
        <taxon>Eurotiomycetidae</taxon>
        <taxon>Eurotiales</taxon>
        <taxon>Aspergillaceae</taxon>
        <taxon>Aspergillus</taxon>
        <taxon>Aspergillus subgen. Nidulantes</taxon>
    </lineage>
</organism>
<feature type="region of interest" description="Disordered" evidence="1">
    <location>
        <begin position="1"/>
        <end position="114"/>
    </location>
</feature>
<evidence type="ECO:0000313" key="3">
    <source>
        <dbReference type="Proteomes" id="UP001610432"/>
    </source>
</evidence>
<reference evidence="2 3" key="1">
    <citation type="submission" date="2024-07" db="EMBL/GenBank/DDBJ databases">
        <title>Section-level genome sequencing and comparative genomics of Aspergillus sections Usti and Cavernicolus.</title>
        <authorList>
            <consortium name="Lawrence Berkeley National Laboratory"/>
            <person name="Nybo J.L."/>
            <person name="Vesth T.C."/>
            <person name="Theobald S."/>
            <person name="Frisvad J.C."/>
            <person name="Larsen T.O."/>
            <person name="Kjaerboelling I."/>
            <person name="Rothschild-Mancinelli K."/>
            <person name="Lyhne E.K."/>
            <person name="Kogle M.E."/>
            <person name="Barry K."/>
            <person name="Clum A."/>
            <person name="Na H."/>
            <person name="Ledsgaard L."/>
            <person name="Lin J."/>
            <person name="Lipzen A."/>
            <person name="Kuo A."/>
            <person name="Riley R."/>
            <person name="Mondo S."/>
            <person name="Labutti K."/>
            <person name="Haridas S."/>
            <person name="Pangalinan J."/>
            <person name="Salamov A.A."/>
            <person name="Simmons B.A."/>
            <person name="Magnuson J.K."/>
            <person name="Chen J."/>
            <person name="Drula E."/>
            <person name="Henrissat B."/>
            <person name="Wiebenga A."/>
            <person name="Lubbers R.J."/>
            <person name="Gomes A.C."/>
            <person name="Macurrencykelacurrency M.R."/>
            <person name="Stajich J."/>
            <person name="Grigoriev I.V."/>
            <person name="Mortensen U.H."/>
            <person name="De Vries R.P."/>
            <person name="Baker S.E."/>
            <person name="Andersen M.R."/>
        </authorList>
    </citation>
    <scope>NUCLEOTIDE SEQUENCE [LARGE SCALE GENOMIC DNA]</scope>
    <source>
        <strain evidence="2 3">CBS 449.75</strain>
    </source>
</reference>
<sequence length="609" mass="67801">MSLLTDTTSRKPRRFLPEPIETSSRSSKTHQHRCPSSEQVVYSAHPGARGCIPEQQLNELSSPGHASQAETTSCTPPPMGNTNESGHANQAITSDGIFPRRHRDQRSQRPRKFAPQLMETARHSFRPGKDAVVLDAVGKLQTRSLNDDDMVSDPIATAPHVTQESRFSYSSLLRRQEARNHSFRVPDLPAIPSSCSGESQDSASPPFPDSPSTAPRRHVITADPMKKSGDGLEPKFLQYILPFPPDPSENQLKEQALAAFPNEQVHQPVDHFAIDREEEDPPYERCSKFHDSSLNLRKSRRASSADLPSELELLRRHKEEAGLNRRHYLTTRGGRLSQLNRRRSKVADITVIPDDDGWGMDSQVTQLKQATSPPMLGKDLVFPQSLTPATTVCEATGVNSHNDGGHIIPASSGLWSAKPHPCVEYDHDGLWNGTCRLDNYGALDADTLLPGLVNANYGVQANAWKSSDDLLKPAAQRQQTSHAGAHISRDDSNYSEYADLDSNDGFVTQIYNYLSLGYPSVARYYDHELSKVSGVPVAELRADDLNTDAKGHFGQHSFTSGGIADRACMRWTALRLYIREWARQQPRVREVDRYHEAWGVRERKGSWAV</sequence>
<evidence type="ECO:0000313" key="2">
    <source>
        <dbReference type="EMBL" id="KAL2869398.1"/>
    </source>
</evidence>
<feature type="compositionally biased region" description="Polar residues" evidence="1">
    <location>
        <begin position="55"/>
        <end position="93"/>
    </location>
</feature>
<feature type="compositionally biased region" description="Low complexity" evidence="1">
    <location>
        <begin position="199"/>
        <end position="214"/>
    </location>
</feature>
<dbReference type="GeneID" id="98142566"/>
<dbReference type="RefSeq" id="XP_070888377.1">
    <property type="nucleotide sequence ID" value="XM_071027494.1"/>
</dbReference>
<evidence type="ECO:0000256" key="1">
    <source>
        <dbReference type="SAM" id="MobiDB-lite"/>
    </source>
</evidence>
<proteinExistence type="predicted"/>